<dbReference type="InterPro" id="IPR013815">
    <property type="entry name" value="ATP_grasp_subdomain_1"/>
</dbReference>
<dbReference type="InterPro" id="IPR052032">
    <property type="entry name" value="ATP-dep_AA_Ligase"/>
</dbReference>
<keyword evidence="1" id="KW-0436">Ligase</keyword>
<name>A0ABY5V2E2_9BACT</name>
<keyword evidence="7" id="KW-1185">Reference proteome</keyword>
<keyword evidence="2 4" id="KW-0547">Nucleotide-binding</keyword>
<dbReference type="Gene3D" id="3.40.50.20">
    <property type="match status" value="1"/>
</dbReference>
<dbReference type="PROSITE" id="PS50975">
    <property type="entry name" value="ATP_GRASP"/>
    <property type="match status" value="1"/>
</dbReference>
<keyword evidence="3 4" id="KW-0067">ATP-binding</keyword>
<accession>A0ABY5V2E2</accession>
<dbReference type="PANTHER" id="PTHR43585:SF2">
    <property type="entry name" value="ATP-GRASP ENZYME FSQD"/>
    <property type="match status" value="1"/>
</dbReference>
<dbReference type="Pfam" id="PF02786">
    <property type="entry name" value="CPSase_L_D2"/>
    <property type="match status" value="1"/>
</dbReference>
<dbReference type="InterPro" id="IPR011761">
    <property type="entry name" value="ATP-grasp"/>
</dbReference>
<dbReference type="Pfam" id="PF15632">
    <property type="entry name" value="ATPgrasp_Ter"/>
    <property type="match status" value="1"/>
</dbReference>
<dbReference type="Proteomes" id="UP001058267">
    <property type="component" value="Chromosome"/>
</dbReference>
<feature type="domain" description="ATP-grasp" evidence="5">
    <location>
        <begin position="119"/>
        <end position="304"/>
    </location>
</feature>
<gene>
    <name evidence="6" type="ORF">NQ519_08240</name>
</gene>
<dbReference type="RefSeq" id="WP_019151635.1">
    <property type="nucleotide sequence ID" value="NZ_CP102252.1"/>
</dbReference>
<dbReference type="Gene3D" id="3.30.470.20">
    <property type="entry name" value="ATP-grasp fold, B domain"/>
    <property type="match status" value="1"/>
</dbReference>
<evidence type="ECO:0000256" key="3">
    <source>
        <dbReference type="ARBA" id="ARBA00022840"/>
    </source>
</evidence>
<dbReference type="InterPro" id="IPR005479">
    <property type="entry name" value="CPAse_ATP-bd"/>
</dbReference>
<dbReference type="Gene3D" id="3.30.1490.20">
    <property type="entry name" value="ATP-grasp fold, A domain"/>
    <property type="match status" value="1"/>
</dbReference>
<evidence type="ECO:0000259" key="5">
    <source>
        <dbReference type="PROSITE" id="PS50975"/>
    </source>
</evidence>
<dbReference type="EMBL" id="CP102252">
    <property type="protein sequence ID" value="UWN63767.1"/>
    <property type="molecule type" value="Genomic_DNA"/>
</dbReference>
<evidence type="ECO:0000313" key="6">
    <source>
        <dbReference type="EMBL" id="UWN63767.1"/>
    </source>
</evidence>
<evidence type="ECO:0000313" key="7">
    <source>
        <dbReference type="Proteomes" id="UP001058267"/>
    </source>
</evidence>
<dbReference type="SUPFAM" id="SSF56059">
    <property type="entry name" value="Glutathione synthetase ATP-binding domain-like"/>
    <property type="match status" value="1"/>
</dbReference>
<evidence type="ECO:0000256" key="4">
    <source>
        <dbReference type="PROSITE-ProRule" id="PRU00409"/>
    </source>
</evidence>
<protein>
    <submittedName>
        <fullName evidence="6">ATP-grasp domain-containing protein</fullName>
    </submittedName>
</protein>
<evidence type="ECO:0000256" key="2">
    <source>
        <dbReference type="ARBA" id="ARBA00022741"/>
    </source>
</evidence>
<dbReference type="PANTHER" id="PTHR43585">
    <property type="entry name" value="FUMIPYRROLE BIOSYNTHESIS PROTEIN C"/>
    <property type="match status" value="1"/>
</dbReference>
<evidence type="ECO:0000256" key="1">
    <source>
        <dbReference type="ARBA" id="ARBA00022598"/>
    </source>
</evidence>
<sequence length="385" mass="43921">MKILLLDGHTIQALPMMKALTRLNAEVTIFCEDRISYGYFSRYARHRVLCPAPKTDETAYLDFLLEYIRMNPQDLVIPLFNDTAEFASRHKMEIEASGSKVDIPAWEVFIRGHDKELLMETCKTLGIPHPRTANPEKIGYEKAIGYVGYPCLIKPNLGAGAKGIKIIHSRENFERYYQTTVQKFGASCIQEFIPQTGTQYKVQLYRSESGAIVASSVYEKSRYYPLDGGTSTCNLTIERPDLVGLYARILDYLDWVGMADFDCIEDPRDGIVKLMEINPRVPGTIKASFVSGVNFAEVMVDRALGRGYKSYRYMPGKILRNFATELLWFYKSGDRFHTRPNWFRFFGRNVYYADGAWSDPLPMIAGFLGGIKKLASADFRKSKRK</sequence>
<proteinExistence type="predicted"/>
<organism evidence="6 7">
    <name type="scientific">Alistipes senegalensis JC50</name>
    <dbReference type="NCBI Taxonomy" id="1033732"/>
    <lineage>
        <taxon>Bacteria</taxon>
        <taxon>Pseudomonadati</taxon>
        <taxon>Bacteroidota</taxon>
        <taxon>Bacteroidia</taxon>
        <taxon>Bacteroidales</taxon>
        <taxon>Rikenellaceae</taxon>
        <taxon>Alistipes</taxon>
    </lineage>
</organism>
<reference evidence="6" key="1">
    <citation type="journal article" date="2022" name="Cell">
        <title>Design, construction, and in vivo augmentation of a complex gut microbiome.</title>
        <authorList>
            <person name="Cheng A.G."/>
            <person name="Ho P.Y."/>
            <person name="Aranda-Diaz A."/>
            <person name="Jain S."/>
            <person name="Yu F.B."/>
            <person name="Meng X."/>
            <person name="Wang M."/>
            <person name="Iakiviak M."/>
            <person name="Nagashima K."/>
            <person name="Zhao A."/>
            <person name="Murugkar P."/>
            <person name="Patil A."/>
            <person name="Atabakhsh K."/>
            <person name="Weakley A."/>
            <person name="Yan J."/>
            <person name="Brumbaugh A.R."/>
            <person name="Higginbottom S."/>
            <person name="Dimas A."/>
            <person name="Shiver A.L."/>
            <person name="Deutschbauer A."/>
            <person name="Neff N."/>
            <person name="Sonnenburg J.L."/>
            <person name="Huang K.C."/>
            <person name="Fischbach M.A."/>
        </authorList>
    </citation>
    <scope>NUCLEOTIDE SEQUENCE</scope>
    <source>
        <strain evidence="6">JC50</strain>
    </source>
</reference>